<comment type="catalytic activity">
    <reaction evidence="4">
        <text>holo-[ACP] + malonyl-CoA = malonyl-[ACP] + CoA</text>
        <dbReference type="Rhea" id="RHEA:41792"/>
        <dbReference type="Rhea" id="RHEA-COMP:9623"/>
        <dbReference type="Rhea" id="RHEA-COMP:9685"/>
        <dbReference type="ChEBI" id="CHEBI:57287"/>
        <dbReference type="ChEBI" id="CHEBI:57384"/>
        <dbReference type="ChEBI" id="CHEBI:64479"/>
        <dbReference type="ChEBI" id="CHEBI:78449"/>
        <dbReference type="EC" id="2.3.1.39"/>
    </reaction>
</comment>
<dbReference type="SUPFAM" id="SSF55048">
    <property type="entry name" value="Probable ACP-binding domain of malonyl-CoA ACP transacylase"/>
    <property type="match status" value="1"/>
</dbReference>
<reference evidence="7" key="4">
    <citation type="journal article" date="2004" name="Chem. Biol.">
        <title>Leinamycin biosynthesis revealing unprecedented architectural complexity for a hybrid polyketide synthase and nonribosomal peptide synthetase.</title>
        <authorList>
            <person name="Tang G.L."/>
            <person name="Cheng Y.Q."/>
            <person name="Shen B."/>
        </authorList>
    </citation>
    <scope>NUCLEOTIDE SEQUENCE</scope>
</reference>
<sequence length="795" mass="84427">MVALVFPGQGSQRKGMGADLFARFPDLTRQADTVLGHSVEELCRSSGDGRLDRTEYAQPALFVVSALSYLARDPGLPQPTLLAGHSLGEYGALFAAGCFDFATGVRLVRERGALMGRAQGGGMLAVLGVDGDEVQALLAGTGARQVDVANYNTPTQTVLSGPLDELRMVSAALGQRPGVRCVPVRVSAAFHSRHMRPAAQEFATFLTGFSFADPHRTVISSVTARPYGAGQVAELLSRQIESPVRWSETMAYLRERGTTELEEMGPGKVLTGLWKQGRADGAKARAVAPAPVAVVAGVPAAAAARAPASPAPVAARAATAAPARPSDPAPPAPRTAPSPASPVPPASVSRGQRAEELGSAEFRQDYGIRYAYLAGAMFRGIASAELVIRMGRAGLMGFFGAGGLGLDKVESALVRIKDALGPDGRYGMNLLHSIDDPAYEHAVVDLCLKHGVHDVEAAGFTQLTPAVVQFRFSGAHRDAAGRAVAVRRVLAKVSRPEVAAAFMAPAPAAILRRLTADGRLTPQEAEIAAELPVGQDICVEADSGGHTDGGAALTLLPSMIRHRDAAMARHGYGRRIRIGAAGGIGAPEAVAAAFVLGADFVLTGSVNQCSPEAGTSDAVKDILAGLDVQDTAYAPAGDMFEIGARVQVVRKGTLFAARGNKLYQLYRSHDSWESIDAGTRRSVEETYFKRPFAEVWEETRAYHLGRGRDAEIEKADRLPKHRMALAFRWYFARSVRWGLEGEPTQKVNYQIQCGPAIGAFNHVVRGTGLEDWRHRHVDLIAEHLMTGAADVLARR</sequence>
<dbReference type="InterPro" id="IPR013785">
    <property type="entry name" value="Aldolase_TIM"/>
</dbReference>
<dbReference type="EMBL" id="AF484556">
    <property type="protein sequence ID" value="AAN85520.1"/>
    <property type="molecule type" value="Genomic_DNA"/>
</dbReference>
<keyword evidence="2 7" id="KW-0808">Transferase</keyword>
<evidence type="ECO:0000256" key="4">
    <source>
        <dbReference type="ARBA" id="ARBA00048462"/>
    </source>
</evidence>
<dbReference type="InterPro" id="IPR016036">
    <property type="entry name" value="Malonyl_transacylase_ACP-bd"/>
</dbReference>
<reference evidence="7" key="3">
    <citation type="journal article" date="2003" name="Proc. Natl. Acad. Sci. U.S.A.">
        <title>Type I polyketide synthase requiring a discrete acyltransferase for polyketide biosynthesis.</title>
        <authorList>
            <person name="Cheng Y.Q."/>
            <person name="Tang G.L."/>
            <person name="Shen B."/>
        </authorList>
    </citation>
    <scope>NUCLEOTIDE SEQUENCE</scope>
</reference>
<reference evidence="7" key="1">
    <citation type="journal article" date="2002" name="J. Bacteriol.">
        <title>Identification and localization of the gene cluster encoding biosynthesis of the antitumor macrolactam leinamycin in Streptomyces atroolivaceus S-140.</title>
        <authorList>
            <person name="Cheng Y.Q."/>
            <person name="Tang G.L."/>
            <person name="Shen B."/>
        </authorList>
    </citation>
    <scope>NUCLEOTIDE SEQUENCE</scope>
</reference>
<dbReference type="InterPro" id="IPR004410">
    <property type="entry name" value="Malonyl_CoA-ACP_transAc_FabD"/>
</dbReference>
<dbReference type="SMR" id="Q8GGP5"/>
<dbReference type="PANTHER" id="PTHR42681:SF1">
    <property type="entry name" value="MALONYL-COA-ACYL CARRIER PROTEIN TRANSACYLASE, MITOCHONDRIAL"/>
    <property type="match status" value="1"/>
</dbReference>
<dbReference type="Gene3D" id="3.30.70.250">
    <property type="entry name" value="Malonyl-CoA ACP transacylase, ACP-binding"/>
    <property type="match status" value="1"/>
</dbReference>
<dbReference type="GO" id="GO:0005829">
    <property type="term" value="C:cytosol"/>
    <property type="evidence" value="ECO:0007669"/>
    <property type="project" value="TreeGrafter"/>
</dbReference>
<dbReference type="PANTHER" id="PTHR42681">
    <property type="entry name" value="MALONYL-COA-ACYL CARRIER PROTEIN TRANSACYLASE, MITOCHONDRIAL"/>
    <property type="match status" value="1"/>
</dbReference>
<gene>
    <name evidence="7" type="primary">LnmG</name>
</gene>
<dbReference type="InterPro" id="IPR049489">
    <property type="entry name" value="FabD-like_helical_ins"/>
</dbReference>
<evidence type="ECO:0000256" key="2">
    <source>
        <dbReference type="ARBA" id="ARBA00022679"/>
    </source>
</evidence>
<accession>Q8GGP5</accession>
<feature type="compositionally biased region" description="Pro residues" evidence="5">
    <location>
        <begin position="325"/>
        <end position="345"/>
    </location>
</feature>
<dbReference type="SMART" id="SM00827">
    <property type="entry name" value="PKS_AT"/>
    <property type="match status" value="1"/>
</dbReference>
<protein>
    <recommendedName>
        <fullName evidence="1">[acyl-carrier-protein] S-malonyltransferase</fullName>
        <ecNumber evidence="1">2.3.1.39</ecNumber>
    </recommendedName>
</protein>
<reference evidence="7" key="2">
    <citation type="submission" date="2002-02" db="EMBL/GenBank/DDBJ databases">
        <authorList>
            <person name="Cheng Y.-Q."/>
            <person name="Tang G.-L."/>
            <person name="Shen B."/>
        </authorList>
    </citation>
    <scope>NUCLEOTIDE SEQUENCE</scope>
</reference>
<dbReference type="InterPro" id="IPR014179">
    <property type="entry name" value="PfaD-like_TIM-barrel"/>
</dbReference>
<evidence type="ECO:0000256" key="3">
    <source>
        <dbReference type="ARBA" id="ARBA00023315"/>
    </source>
</evidence>
<evidence type="ECO:0000256" key="1">
    <source>
        <dbReference type="ARBA" id="ARBA00013258"/>
    </source>
</evidence>
<dbReference type="AlphaFoldDB" id="Q8GGP5"/>
<dbReference type="InterPro" id="IPR016035">
    <property type="entry name" value="Acyl_Trfase/lysoPLipase"/>
</dbReference>
<dbReference type="InterPro" id="IPR014043">
    <property type="entry name" value="Acyl_transferase_dom"/>
</dbReference>
<dbReference type="GO" id="GO:0004314">
    <property type="term" value="F:[acyl-carrier-protein] S-malonyltransferase activity"/>
    <property type="evidence" value="ECO:0007669"/>
    <property type="project" value="UniProtKB-EC"/>
</dbReference>
<dbReference type="SUPFAM" id="SSF52151">
    <property type="entry name" value="FabD/lysophospholipase-like"/>
    <property type="match status" value="1"/>
</dbReference>
<dbReference type="EC" id="2.3.1.39" evidence="1"/>
<dbReference type="NCBIfam" id="TIGR02814">
    <property type="entry name" value="pfaD_fam"/>
    <property type="match status" value="1"/>
</dbReference>
<dbReference type="GO" id="GO:0006633">
    <property type="term" value="P:fatty acid biosynthetic process"/>
    <property type="evidence" value="ECO:0007669"/>
    <property type="project" value="TreeGrafter"/>
</dbReference>
<keyword evidence="3 7" id="KW-0012">Acyltransferase</keyword>
<proteinExistence type="predicted"/>
<evidence type="ECO:0000313" key="7">
    <source>
        <dbReference type="EMBL" id="AAN85520.1"/>
    </source>
</evidence>
<dbReference type="Gene3D" id="3.20.20.70">
    <property type="entry name" value="Aldolase class I"/>
    <property type="match status" value="1"/>
</dbReference>
<feature type="region of interest" description="Disordered" evidence="5">
    <location>
        <begin position="315"/>
        <end position="356"/>
    </location>
</feature>
<feature type="domain" description="Malonyl-CoA:ACP transacylase (MAT)" evidence="6">
    <location>
        <begin position="5"/>
        <end position="352"/>
    </location>
</feature>
<dbReference type="Gene3D" id="3.40.366.10">
    <property type="entry name" value="Malonyl-Coenzyme A Acyl Carrier Protein, domain 2"/>
    <property type="match status" value="1"/>
</dbReference>
<dbReference type="BioCyc" id="MetaCyc:MONOMER-21903"/>
<organism evidence="7">
    <name type="scientific">Streptomyces atroolivaceus</name>
    <dbReference type="NCBI Taxonomy" id="66869"/>
    <lineage>
        <taxon>Bacteria</taxon>
        <taxon>Bacillati</taxon>
        <taxon>Actinomycetota</taxon>
        <taxon>Actinomycetes</taxon>
        <taxon>Kitasatosporales</taxon>
        <taxon>Streptomycetaceae</taxon>
        <taxon>Streptomyces</taxon>
    </lineage>
</organism>
<dbReference type="NCBIfam" id="TIGR00128">
    <property type="entry name" value="fabD"/>
    <property type="match status" value="1"/>
</dbReference>
<evidence type="ECO:0000259" key="6">
    <source>
        <dbReference type="SMART" id="SM00827"/>
    </source>
</evidence>
<dbReference type="CDD" id="cd04742">
    <property type="entry name" value="NPD_FabD"/>
    <property type="match status" value="1"/>
</dbReference>
<evidence type="ECO:0000256" key="5">
    <source>
        <dbReference type="SAM" id="MobiDB-lite"/>
    </source>
</evidence>
<dbReference type="SUPFAM" id="SSF51412">
    <property type="entry name" value="Inosine monophosphate dehydrogenase (IMPDH)"/>
    <property type="match status" value="1"/>
</dbReference>
<dbReference type="InterPro" id="IPR050858">
    <property type="entry name" value="Mal-CoA-ACP_Trans/PKS_FabD"/>
</dbReference>
<dbReference type="Pfam" id="PF00698">
    <property type="entry name" value="Acyl_transf_1"/>
    <property type="match status" value="1"/>
</dbReference>
<feature type="compositionally biased region" description="Low complexity" evidence="5">
    <location>
        <begin position="315"/>
        <end position="324"/>
    </location>
</feature>
<dbReference type="Pfam" id="PF21607">
    <property type="entry name" value="FabD_helical_ins"/>
    <property type="match status" value="1"/>
</dbReference>
<name>Q8GGP5_STRAZ</name>
<dbReference type="InterPro" id="IPR001227">
    <property type="entry name" value="Ac_transferase_dom_sf"/>
</dbReference>